<dbReference type="GeneID" id="89940474"/>
<keyword evidence="2" id="KW-1185">Reference proteome</keyword>
<dbReference type="AlphaFoldDB" id="A0AAN6T849"/>
<comment type="caution">
    <text evidence="1">The sequence shown here is derived from an EMBL/GenBank/DDBJ whole genome shotgun (WGS) entry which is preliminary data.</text>
</comment>
<accession>A0AAN6T849</accession>
<dbReference type="EMBL" id="MU853374">
    <property type="protein sequence ID" value="KAK4107397.1"/>
    <property type="molecule type" value="Genomic_DNA"/>
</dbReference>
<organism evidence="1 2">
    <name type="scientific">Canariomyces notabilis</name>
    <dbReference type="NCBI Taxonomy" id="2074819"/>
    <lineage>
        <taxon>Eukaryota</taxon>
        <taxon>Fungi</taxon>
        <taxon>Dikarya</taxon>
        <taxon>Ascomycota</taxon>
        <taxon>Pezizomycotina</taxon>
        <taxon>Sordariomycetes</taxon>
        <taxon>Sordariomycetidae</taxon>
        <taxon>Sordariales</taxon>
        <taxon>Chaetomiaceae</taxon>
        <taxon>Canariomyces</taxon>
    </lineage>
</organism>
<dbReference type="RefSeq" id="XP_064664967.1">
    <property type="nucleotide sequence ID" value="XM_064816349.1"/>
</dbReference>
<dbReference type="Proteomes" id="UP001302812">
    <property type="component" value="Unassembled WGS sequence"/>
</dbReference>
<evidence type="ECO:0000313" key="1">
    <source>
        <dbReference type="EMBL" id="KAK4107397.1"/>
    </source>
</evidence>
<name>A0AAN6T849_9PEZI</name>
<proteinExistence type="predicted"/>
<reference evidence="1" key="1">
    <citation type="journal article" date="2023" name="Mol. Phylogenet. Evol.">
        <title>Genome-scale phylogeny and comparative genomics of the fungal order Sordariales.</title>
        <authorList>
            <person name="Hensen N."/>
            <person name="Bonometti L."/>
            <person name="Westerberg I."/>
            <person name="Brannstrom I.O."/>
            <person name="Guillou S."/>
            <person name="Cros-Aarteil S."/>
            <person name="Calhoun S."/>
            <person name="Haridas S."/>
            <person name="Kuo A."/>
            <person name="Mondo S."/>
            <person name="Pangilinan J."/>
            <person name="Riley R."/>
            <person name="LaButti K."/>
            <person name="Andreopoulos B."/>
            <person name="Lipzen A."/>
            <person name="Chen C."/>
            <person name="Yan M."/>
            <person name="Daum C."/>
            <person name="Ng V."/>
            <person name="Clum A."/>
            <person name="Steindorff A."/>
            <person name="Ohm R.A."/>
            <person name="Martin F."/>
            <person name="Silar P."/>
            <person name="Natvig D.O."/>
            <person name="Lalanne C."/>
            <person name="Gautier V."/>
            <person name="Ament-Velasquez S.L."/>
            <person name="Kruys A."/>
            <person name="Hutchinson M.I."/>
            <person name="Powell A.J."/>
            <person name="Barry K."/>
            <person name="Miller A.N."/>
            <person name="Grigoriev I.V."/>
            <person name="Debuchy R."/>
            <person name="Gladieux P."/>
            <person name="Hiltunen Thoren M."/>
            <person name="Johannesson H."/>
        </authorList>
    </citation>
    <scope>NUCLEOTIDE SEQUENCE</scope>
    <source>
        <strain evidence="1">CBS 508.74</strain>
    </source>
</reference>
<evidence type="ECO:0000313" key="2">
    <source>
        <dbReference type="Proteomes" id="UP001302812"/>
    </source>
</evidence>
<reference evidence="1" key="2">
    <citation type="submission" date="2023-05" db="EMBL/GenBank/DDBJ databases">
        <authorList>
            <consortium name="Lawrence Berkeley National Laboratory"/>
            <person name="Steindorff A."/>
            <person name="Hensen N."/>
            <person name="Bonometti L."/>
            <person name="Westerberg I."/>
            <person name="Brannstrom I.O."/>
            <person name="Guillou S."/>
            <person name="Cros-Aarteil S."/>
            <person name="Calhoun S."/>
            <person name="Haridas S."/>
            <person name="Kuo A."/>
            <person name="Mondo S."/>
            <person name="Pangilinan J."/>
            <person name="Riley R."/>
            <person name="Labutti K."/>
            <person name="Andreopoulos B."/>
            <person name="Lipzen A."/>
            <person name="Chen C."/>
            <person name="Yanf M."/>
            <person name="Daum C."/>
            <person name="Ng V."/>
            <person name="Clum A."/>
            <person name="Ohm R."/>
            <person name="Martin F."/>
            <person name="Silar P."/>
            <person name="Natvig D."/>
            <person name="Lalanne C."/>
            <person name="Gautier V."/>
            <person name="Ament-Velasquez S.L."/>
            <person name="Kruys A."/>
            <person name="Hutchinson M.I."/>
            <person name="Powell A.J."/>
            <person name="Barry K."/>
            <person name="Miller A.N."/>
            <person name="Grigoriev I.V."/>
            <person name="Debuchy R."/>
            <person name="Gladieux P."/>
            <person name="Thoren M.H."/>
            <person name="Johannesson H."/>
        </authorList>
    </citation>
    <scope>NUCLEOTIDE SEQUENCE</scope>
    <source>
        <strain evidence="1">CBS 508.74</strain>
    </source>
</reference>
<sequence>MRILPAASVNQTVSSFHRRILTRCLAAEGERVHNRKKLDELGLQVCGETAEGQEGNMDSHNNTAIRAL</sequence>
<protein>
    <submittedName>
        <fullName evidence="1">Uncharacterized protein</fullName>
    </submittedName>
</protein>
<gene>
    <name evidence="1" type="ORF">N656DRAFT_785299</name>
</gene>